<name>A0A2H1VRP8_SPOFR</name>
<proteinExistence type="predicted"/>
<accession>A0A2H1VRP8</accession>
<evidence type="ECO:0000313" key="1">
    <source>
        <dbReference type="EMBL" id="SOQ43152.1"/>
    </source>
</evidence>
<dbReference type="EMBL" id="ODYU01003861">
    <property type="protein sequence ID" value="SOQ43152.1"/>
    <property type="molecule type" value="Genomic_DNA"/>
</dbReference>
<dbReference type="AlphaFoldDB" id="A0A2H1VRP8"/>
<organism evidence="1">
    <name type="scientific">Spodoptera frugiperda</name>
    <name type="common">Fall armyworm</name>
    <dbReference type="NCBI Taxonomy" id="7108"/>
    <lineage>
        <taxon>Eukaryota</taxon>
        <taxon>Metazoa</taxon>
        <taxon>Ecdysozoa</taxon>
        <taxon>Arthropoda</taxon>
        <taxon>Hexapoda</taxon>
        <taxon>Insecta</taxon>
        <taxon>Pterygota</taxon>
        <taxon>Neoptera</taxon>
        <taxon>Endopterygota</taxon>
        <taxon>Lepidoptera</taxon>
        <taxon>Glossata</taxon>
        <taxon>Ditrysia</taxon>
        <taxon>Noctuoidea</taxon>
        <taxon>Noctuidae</taxon>
        <taxon>Amphipyrinae</taxon>
        <taxon>Spodoptera</taxon>
    </lineage>
</organism>
<protein>
    <submittedName>
        <fullName evidence="1">SFRICE_005476</fullName>
    </submittedName>
</protein>
<gene>
    <name evidence="1" type="ORF">SFRICE_005476</name>
</gene>
<reference evidence="1" key="1">
    <citation type="submission" date="2016-07" db="EMBL/GenBank/DDBJ databases">
        <authorList>
            <person name="Bretaudeau A."/>
        </authorList>
    </citation>
    <scope>NUCLEOTIDE SEQUENCE</scope>
    <source>
        <strain evidence="1">Rice</strain>
        <tissue evidence="1">Whole body</tissue>
    </source>
</reference>
<sequence>MAQGDKFWGAPWSEVGVSCLSWCKPSELYSTLSKKLTLDIASLKWALQYFRPGYQWPLRRH</sequence>